<keyword evidence="1" id="KW-0378">Hydrolase</keyword>
<evidence type="ECO:0000256" key="1">
    <source>
        <dbReference type="ARBA" id="ARBA00022801"/>
    </source>
</evidence>
<protein>
    <submittedName>
        <fullName evidence="5">Fructose-1,6-bisphosphatase class 3</fullName>
    </submittedName>
</protein>
<feature type="region of interest" description="Disordered" evidence="4">
    <location>
        <begin position="29"/>
        <end position="50"/>
    </location>
</feature>
<evidence type="ECO:0000256" key="2">
    <source>
        <dbReference type="ARBA" id="ARBA00023211"/>
    </source>
</evidence>
<reference evidence="6" key="1">
    <citation type="journal article" date="2019" name="Nat. Commun.">
        <title>Expansion of phycobilisome linker gene families in mesophilic red algae.</title>
        <authorList>
            <person name="Lee J."/>
            <person name="Kim D."/>
            <person name="Bhattacharya D."/>
            <person name="Yoon H.S."/>
        </authorList>
    </citation>
    <scope>NUCLEOTIDE SEQUENCE [LARGE SCALE GENOMIC DNA]</scope>
    <source>
        <strain evidence="6">CCMP 1328</strain>
    </source>
</reference>
<dbReference type="InterPro" id="IPR029052">
    <property type="entry name" value="Metallo-depent_PP-like"/>
</dbReference>
<dbReference type="Pfam" id="PF06874">
    <property type="entry name" value="FBPase_2"/>
    <property type="match status" value="1"/>
</dbReference>
<dbReference type="AlphaFoldDB" id="A0A5J4YP99"/>
<evidence type="ECO:0000256" key="3">
    <source>
        <dbReference type="ARBA" id="ARBA00023277"/>
    </source>
</evidence>
<evidence type="ECO:0000256" key="4">
    <source>
        <dbReference type="SAM" id="MobiDB-lite"/>
    </source>
</evidence>
<organism evidence="5 6">
    <name type="scientific">Porphyridium purpureum</name>
    <name type="common">Red alga</name>
    <name type="synonym">Porphyridium cruentum</name>
    <dbReference type="NCBI Taxonomy" id="35688"/>
    <lineage>
        <taxon>Eukaryota</taxon>
        <taxon>Rhodophyta</taxon>
        <taxon>Bangiophyceae</taxon>
        <taxon>Porphyridiales</taxon>
        <taxon>Porphyridiaceae</taxon>
        <taxon>Porphyridium</taxon>
    </lineage>
</organism>
<comment type="caution">
    <text evidence="5">The sequence shown here is derived from an EMBL/GenBank/DDBJ whole genome shotgun (WGS) entry which is preliminary data.</text>
</comment>
<dbReference type="Gene3D" id="3.60.21.10">
    <property type="match status" value="1"/>
</dbReference>
<keyword evidence="3" id="KW-0119">Carbohydrate metabolism</keyword>
<sequence length="730" mass="82475">MKKVASLAQFSEKQLFLGGSYDGLGLESQGRDGVSCGPEGPGASRDGGLGDRDRYVFDEKEMIALTALARQFPNLDAVAGQMALRTAVLSRPPGNVHIISDIHGDARKLQNVLSNASGTLRPFVEDLFAAADYMDENDVRRLLFFIFNSSDFYAHYSERLHSGITFGCSPDMTGTGSFLLENLLLQACKVLREIVKPYSIDYVRGHLDQNFRKVLMEMMYNPSLNVDAPCVSTEHYICAIAASLRQTNRLFRFLRILSRLIRNLATVELLVGGDLWDRGPRGDRVTEILMNQPNVSIAWGNHDLAWLGAALGCDALIAYVMRVSCRYNCLAQLEEGYGISLAPLEHLSKEMYGDDLAVRFKPKVQRGYRDELTLAQMQKAAAVMQFKLEGQLIKRHPEYQLDQDLVLHTIDLENGTCLLDGSRYQLLDTNFPTLTPGDNAYELNEAERECMTRMKRAFYRSSKLWEQMKWLINRGSAYVVRHDHLLFHGAVPCSEPFATEDGGMDCEFRDFEIYGRKMCGKELFDNLQREIIAALRSPTEYRRDLIWYAWCGPVSPFMAKERVATFMRDLIAEEETHKEKKNPYFALLHEEWFCDKVLREFGCDSDNGLIINGHVPVSVKKDENPVKRSGKAVAIDGAFSEAYGDRGYTLVIEPQKHRTVLAEHHHSEDAFDVMPTVRKVRDFANISSSYQKKLRAEIDLLSRLLFAFELNVIPQNVTARSGGDEAGATV</sequence>
<name>A0A5J4YP99_PORPP</name>
<dbReference type="Proteomes" id="UP000324585">
    <property type="component" value="Unassembled WGS sequence"/>
</dbReference>
<proteinExistence type="predicted"/>
<keyword evidence="6" id="KW-1185">Reference proteome</keyword>
<gene>
    <name evidence="5" type="ORF">FVE85_8796</name>
</gene>
<dbReference type="GO" id="GO:0006094">
    <property type="term" value="P:gluconeogenesis"/>
    <property type="evidence" value="ECO:0007669"/>
    <property type="project" value="InterPro"/>
</dbReference>
<dbReference type="GO" id="GO:0042132">
    <property type="term" value="F:fructose 1,6-bisphosphate 1-phosphatase activity"/>
    <property type="evidence" value="ECO:0007669"/>
    <property type="project" value="InterPro"/>
</dbReference>
<accession>A0A5J4YP99</accession>
<dbReference type="SUPFAM" id="SSF56300">
    <property type="entry name" value="Metallo-dependent phosphatases"/>
    <property type="match status" value="2"/>
</dbReference>
<evidence type="ECO:0000313" key="5">
    <source>
        <dbReference type="EMBL" id="KAA8493351.1"/>
    </source>
</evidence>
<dbReference type="OrthoDB" id="10264578at2759"/>
<dbReference type="EMBL" id="VRMN01000007">
    <property type="protein sequence ID" value="KAA8493351.1"/>
    <property type="molecule type" value="Genomic_DNA"/>
</dbReference>
<evidence type="ECO:0000313" key="6">
    <source>
        <dbReference type="Proteomes" id="UP000324585"/>
    </source>
</evidence>
<keyword evidence="2" id="KW-0464">Manganese</keyword>
<dbReference type="InterPro" id="IPR009164">
    <property type="entry name" value="FBPtase_class3"/>
</dbReference>